<dbReference type="InParanoid" id="A0A0C3EXN2"/>
<protein>
    <submittedName>
        <fullName evidence="1">Uncharacterized protein</fullName>
    </submittedName>
</protein>
<sequence length="80" mass="9541">MRNGRYERCRVTKRVVSEENQEKEHHYCALILNRDGRSAVWTYDQQLVIWKLEGRERDAPLLGTRDIDERIGRRGLRSGK</sequence>
<name>A0A0C3EXN2_PILCF</name>
<proteinExistence type="predicted"/>
<dbReference type="AlphaFoldDB" id="A0A0C3EXN2"/>
<keyword evidence="2" id="KW-1185">Reference proteome</keyword>
<reference evidence="1 2" key="1">
    <citation type="submission" date="2014-04" db="EMBL/GenBank/DDBJ databases">
        <authorList>
            <consortium name="DOE Joint Genome Institute"/>
            <person name="Kuo A."/>
            <person name="Tarkka M."/>
            <person name="Buscot F."/>
            <person name="Kohler A."/>
            <person name="Nagy L.G."/>
            <person name="Floudas D."/>
            <person name="Copeland A."/>
            <person name="Barry K.W."/>
            <person name="Cichocki N."/>
            <person name="Veneault-Fourrey C."/>
            <person name="LaButti K."/>
            <person name="Lindquist E.A."/>
            <person name="Lipzen A."/>
            <person name="Lundell T."/>
            <person name="Morin E."/>
            <person name="Murat C."/>
            <person name="Sun H."/>
            <person name="Tunlid A."/>
            <person name="Henrissat B."/>
            <person name="Grigoriev I.V."/>
            <person name="Hibbett D.S."/>
            <person name="Martin F."/>
            <person name="Nordberg H.P."/>
            <person name="Cantor M.N."/>
            <person name="Hua S.X."/>
        </authorList>
    </citation>
    <scope>NUCLEOTIDE SEQUENCE [LARGE SCALE GENOMIC DNA]</scope>
    <source>
        <strain evidence="1 2">F 1598</strain>
    </source>
</reference>
<accession>A0A0C3EXN2</accession>
<gene>
    <name evidence="1" type="ORF">PILCRDRAFT_829602</name>
</gene>
<evidence type="ECO:0000313" key="1">
    <source>
        <dbReference type="EMBL" id="KIM72719.1"/>
    </source>
</evidence>
<reference evidence="2" key="2">
    <citation type="submission" date="2015-01" db="EMBL/GenBank/DDBJ databases">
        <title>Evolutionary Origins and Diversification of the Mycorrhizal Mutualists.</title>
        <authorList>
            <consortium name="DOE Joint Genome Institute"/>
            <consortium name="Mycorrhizal Genomics Consortium"/>
            <person name="Kohler A."/>
            <person name="Kuo A."/>
            <person name="Nagy L.G."/>
            <person name="Floudas D."/>
            <person name="Copeland A."/>
            <person name="Barry K.W."/>
            <person name="Cichocki N."/>
            <person name="Veneault-Fourrey C."/>
            <person name="LaButti K."/>
            <person name="Lindquist E.A."/>
            <person name="Lipzen A."/>
            <person name="Lundell T."/>
            <person name="Morin E."/>
            <person name="Murat C."/>
            <person name="Riley R."/>
            <person name="Ohm R."/>
            <person name="Sun H."/>
            <person name="Tunlid A."/>
            <person name="Henrissat B."/>
            <person name="Grigoriev I.V."/>
            <person name="Hibbett D.S."/>
            <person name="Martin F."/>
        </authorList>
    </citation>
    <scope>NUCLEOTIDE SEQUENCE [LARGE SCALE GENOMIC DNA]</scope>
    <source>
        <strain evidence="2">F 1598</strain>
    </source>
</reference>
<dbReference type="Proteomes" id="UP000054166">
    <property type="component" value="Unassembled WGS sequence"/>
</dbReference>
<dbReference type="EMBL" id="KN833110">
    <property type="protein sequence ID" value="KIM72719.1"/>
    <property type="molecule type" value="Genomic_DNA"/>
</dbReference>
<dbReference type="HOGENOM" id="CLU_2590630_0_0_1"/>
<evidence type="ECO:0000313" key="2">
    <source>
        <dbReference type="Proteomes" id="UP000054166"/>
    </source>
</evidence>
<organism evidence="1 2">
    <name type="scientific">Piloderma croceum (strain F 1598)</name>
    <dbReference type="NCBI Taxonomy" id="765440"/>
    <lineage>
        <taxon>Eukaryota</taxon>
        <taxon>Fungi</taxon>
        <taxon>Dikarya</taxon>
        <taxon>Basidiomycota</taxon>
        <taxon>Agaricomycotina</taxon>
        <taxon>Agaricomycetes</taxon>
        <taxon>Agaricomycetidae</taxon>
        <taxon>Atheliales</taxon>
        <taxon>Atheliaceae</taxon>
        <taxon>Piloderma</taxon>
    </lineage>
</organism>